<accession>A0ABP1PUI2</accession>
<evidence type="ECO:0000259" key="1">
    <source>
        <dbReference type="PROSITE" id="PS50017"/>
    </source>
</evidence>
<dbReference type="InterPro" id="IPR000488">
    <property type="entry name" value="Death_dom"/>
</dbReference>
<dbReference type="CDD" id="cd01670">
    <property type="entry name" value="Death"/>
    <property type="match status" value="1"/>
</dbReference>
<dbReference type="PROSITE" id="PS50017">
    <property type="entry name" value="DEATH_DOMAIN"/>
    <property type="match status" value="1"/>
</dbReference>
<protein>
    <recommendedName>
        <fullName evidence="1">Death domain-containing protein</fullName>
    </recommendedName>
</protein>
<evidence type="ECO:0000313" key="3">
    <source>
        <dbReference type="Proteomes" id="UP001642540"/>
    </source>
</evidence>
<proteinExistence type="predicted"/>
<sequence>MAPTIIDGTVITVKSIYDLIVDGVSPYTKAKWRAIAIALEVPEDEIENIDSDINIKKIELREVGTRVLQCWFDNSDEDEATIEKLIEVLEGVKMKKSANKLRAKYENPTGASSGIAKVTTAESVKPKEDDYDKRLNKFMKDNLPELQTKTLINSTVLAILNSKDVISDDDQGMLNAIPTKSERNLKFYKEILPNKVGYFQILLKAMDETRQSGVLAILKKFQE</sequence>
<dbReference type="Gene3D" id="1.10.533.10">
    <property type="entry name" value="Death Domain, Fas"/>
    <property type="match status" value="2"/>
</dbReference>
<comment type="caution">
    <text evidence="2">The sequence shown here is derived from an EMBL/GenBank/DDBJ whole genome shotgun (WGS) entry which is preliminary data.</text>
</comment>
<dbReference type="SUPFAM" id="SSF47986">
    <property type="entry name" value="DEATH domain"/>
    <property type="match status" value="2"/>
</dbReference>
<organism evidence="2 3">
    <name type="scientific">Orchesella dallaii</name>
    <dbReference type="NCBI Taxonomy" id="48710"/>
    <lineage>
        <taxon>Eukaryota</taxon>
        <taxon>Metazoa</taxon>
        <taxon>Ecdysozoa</taxon>
        <taxon>Arthropoda</taxon>
        <taxon>Hexapoda</taxon>
        <taxon>Collembola</taxon>
        <taxon>Entomobryomorpha</taxon>
        <taxon>Entomobryoidea</taxon>
        <taxon>Orchesellidae</taxon>
        <taxon>Orchesellinae</taxon>
        <taxon>Orchesella</taxon>
    </lineage>
</organism>
<dbReference type="EMBL" id="CAXLJM020000009">
    <property type="protein sequence ID" value="CAL8075856.1"/>
    <property type="molecule type" value="Genomic_DNA"/>
</dbReference>
<reference evidence="2 3" key="1">
    <citation type="submission" date="2024-08" db="EMBL/GenBank/DDBJ databases">
        <authorList>
            <person name="Cucini C."/>
            <person name="Frati F."/>
        </authorList>
    </citation>
    <scope>NUCLEOTIDE SEQUENCE [LARGE SCALE GENOMIC DNA]</scope>
</reference>
<dbReference type="Pfam" id="PF00531">
    <property type="entry name" value="Death"/>
    <property type="match status" value="1"/>
</dbReference>
<dbReference type="InterPro" id="IPR011029">
    <property type="entry name" value="DEATH-like_dom_sf"/>
</dbReference>
<name>A0ABP1PUI2_9HEXA</name>
<dbReference type="Proteomes" id="UP001642540">
    <property type="component" value="Unassembled WGS sequence"/>
</dbReference>
<keyword evidence="3" id="KW-1185">Reference proteome</keyword>
<feature type="domain" description="Death" evidence="1">
    <location>
        <begin position="30"/>
        <end position="105"/>
    </location>
</feature>
<gene>
    <name evidence="2" type="ORF">ODALV1_LOCUS3299</name>
</gene>
<evidence type="ECO:0000313" key="2">
    <source>
        <dbReference type="EMBL" id="CAL8075856.1"/>
    </source>
</evidence>